<dbReference type="EMBL" id="KQ459144">
    <property type="protein sequence ID" value="KPJ03674.1"/>
    <property type="molecule type" value="Genomic_DNA"/>
</dbReference>
<sequence length="139" mass="15483">MSSVYEQVPRHSTYLSLPPAHYTYHCLATTRSGTNTEPPPLEHGTLSDDTPATGRGGVDDVTDAGRRPVTFRVTARRSATNYTIRTIYSESNTAGLNTKYDFSKKLKYNKNMNTENTSFGITSEFKADPAVLARPTWWS</sequence>
<accession>A0A194QE24</accession>
<evidence type="ECO:0000313" key="2">
    <source>
        <dbReference type="EMBL" id="KPJ03674.1"/>
    </source>
</evidence>
<evidence type="ECO:0000256" key="1">
    <source>
        <dbReference type="SAM" id="MobiDB-lite"/>
    </source>
</evidence>
<gene>
    <name evidence="2" type="ORF">RR46_04286</name>
</gene>
<dbReference type="Proteomes" id="UP000053268">
    <property type="component" value="Unassembled WGS sequence"/>
</dbReference>
<keyword evidence="3" id="KW-1185">Reference proteome</keyword>
<proteinExistence type="predicted"/>
<name>A0A194QE24_PAPXU</name>
<evidence type="ECO:0000313" key="3">
    <source>
        <dbReference type="Proteomes" id="UP000053268"/>
    </source>
</evidence>
<organism evidence="2 3">
    <name type="scientific">Papilio xuthus</name>
    <name type="common">Asian swallowtail butterfly</name>
    <dbReference type="NCBI Taxonomy" id="66420"/>
    <lineage>
        <taxon>Eukaryota</taxon>
        <taxon>Metazoa</taxon>
        <taxon>Ecdysozoa</taxon>
        <taxon>Arthropoda</taxon>
        <taxon>Hexapoda</taxon>
        <taxon>Insecta</taxon>
        <taxon>Pterygota</taxon>
        <taxon>Neoptera</taxon>
        <taxon>Endopterygota</taxon>
        <taxon>Lepidoptera</taxon>
        <taxon>Glossata</taxon>
        <taxon>Ditrysia</taxon>
        <taxon>Papilionoidea</taxon>
        <taxon>Papilionidae</taxon>
        <taxon>Papilioninae</taxon>
        <taxon>Papilio</taxon>
    </lineage>
</organism>
<feature type="region of interest" description="Disordered" evidence="1">
    <location>
        <begin position="30"/>
        <end position="63"/>
    </location>
</feature>
<reference evidence="2 3" key="1">
    <citation type="journal article" date="2015" name="Nat. Commun.">
        <title>Outbred genome sequencing and CRISPR/Cas9 gene editing in butterflies.</title>
        <authorList>
            <person name="Li X."/>
            <person name="Fan D."/>
            <person name="Zhang W."/>
            <person name="Liu G."/>
            <person name="Zhang L."/>
            <person name="Zhao L."/>
            <person name="Fang X."/>
            <person name="Chen L."/>
            <person name="Dong Y."/>
            <person name="Chen Y."/>
            <person name="Ding Y."/>
            <person name="Zhao R."/>
            <person name="Feng M."/>
            <person name="Zhu Y."/>
            <person name="Feng Y."/>
            <person name="Jiang X."/>
            <person name="Zhu D."/>
            <person name="Xiang H."/>
            <person name="Feng X."/>
            <person name="Li S."/>
            <person name="Wang J."/>
            <person name="Zhang G."/>
            <person name="Kronforst M.R."/>
            <person name="Wang W."/>
        </authorList>
    </citation>
    <scope>NUCLEOTIDE SEQUENCE [LARGE SCALE GENOMIC DNA]</scope>
    <source>
        <strain evidence="2">Ya'a_city_454_Px</strain>
        <tissue evidence="2">Whole body</tissue>
    </source>
</reference>
<protein>
    <submittedName>
        <fullName evidence="2">Uncharacterized protein</fullName>
    </submittedName>
</protein>
<dbReference type="AlphaFoldDB" id="A0A194QE24"/>